<dbReference type="InterPro" id="IPR046358">
    <property type="entry name" value="Flagellin_C"/>
</dbReference>
<dbReference type="Gene3D" id="3.30.70.2120">
    <property type="match status" value="4"/>
</dbReference>
<dbReference type="NCBIfam" id="TIGR02550">
    <property type="entry name" value="flagell_flgL"/>
    <property type="match status" value="1"/>
</dbReference>
<gene>
    <name evidence="6" type="primary">flgL</name>
    <name evidence="6" type="ORF">COW36_13075</name>
</gene>
<evidence type="ECO:0000259" key="5">
    <source>
        <dbReference type="Pfam" id="PF00700"/>
    </source>
</evidence>
<accession>A0A2M7G476</accession>
<dbReference type="PANTHER" id="PTHR42792:SF1">
    <property type="entry name" value="FLAGELLAR HOOK-ASSOCIATED PROTEIN 3"/>
    <property type="match status" value="1"/>
</dbReference>
<sequence>MLRITQQMLQRNSLNQIQARQNDLFTAQKQISSGYRFDKPSEDPSATAISLDLRKAISFQERIGKNASTAQDFNLQADHELSTAGDIFQRARELAIRSADEALNQQQLDGISSELEGLLTQLTDIGNATHEGNYIFGGYQSSKPPFRAEKNLVIEGTAMTELSLNKGTFKTQLETHSLTTVAAGSFSLNGGDLVINGVDIGSFHVVDPARTAADNAQALVERINAKTAETGVSAQAINFPTGSYAAPGAAPLTGIALVNLDKNGSPSNKPIEVSGQGIPGVGGLNVFRNERLLLSDTRFTSLRIGAGAIGNVPAGTLSINGVTLNSAINFAAGNSAEQNAQAIATALNSLTAQTEVYAKTDGNGFVQLQSQTPFQIAGAPAQLNLPNQVYEQSRNASAVSGAVGAGSAMILSKGSLVLNGIDIFNTPLTLDATLTAPQRAQQIVTAINNRATDTGIRAFSDATGRLYFSNGDQHITSVSYQGDSGENLAQIGSQELLPLNMSGDQAFAGQRAQTRLLSGRDILAAGLGSAVSTANVSFAAGDTLVAGNFVINGTNILAGPFTGGAAADAATLIAAINAQSGTTGVSALASGVAGIRLNSLTGAAFNLQTTGNGSKAQIPATAAGTTYLNPINAGDILINGVDIGPIAAVPANPGNPPQNIIDLADALVNAINNQAATTGVKAERITASTGGTRVLLTATGQDIRVDTNNPVANAVFNTIGLQPGTVVRQKIDAFDALVRFRNQALNSKFNRDAVQTISVQSLREVDDAFTALTGNRVELGVRGQRAELVGNRVAQTQEVLSQQLADQRETDVTKAISQMTLHETALQAAYNMTQRLSGLSLLNYI</sequence>
<evidence type="ECO:0000259" key="4">
    <source>
        <dbReference type="Pfam" id="PF00669"/>
    </source>
</evidence>
<proteinExistence type="inferred from homology"/>
<evidence type="ECO:0000313" key="6">
    <source>
        <dbReference type="EMBL" id="PIW16692.1"/>
    </source>
</evidence>
<name>A0A2M7G476_9BACT</name>
<dbReference type="GO" id="GO:0005198">
    <property type="term" value="F:structural molecule activity"/>
    <property type="evidence" value="ECO:0007669"/>
    <property type="project" value="InterPro"/>
</dbReference>
<comment type="similarity">
    <text evidence="2">Belongs to the bacterial flagellin family.</text>
</comment>
<dbReference type="Proteomes" id="UP000231019">
    <property type="component" value="Unassembled WGS sequence"/>
</dbReference>
<comment type="subcellular location">
    <subcellularLocation>
        <location evidence="1">Bacterial flagellum</location>
    </subcellularLocation>
</comment>
<dbReference type="InterPro" id="IPR001029">
    <property type="entry name" value="Flagellin_N"/>
</dbReference>
<reference evidence="6 7" key="1">
    <citation type="submission" date="2017-09" db="EMBL/GenBank/DDBJ databases">
        <title>Depth-based differentiation of microbial function through sediment-hosted aquifers and enrichment of novel symbionts in the deep terrestrial subsurface.</title>
        <authorList>
            <person name="Probst A.J."/>
            <person name="Ladd B."/>
            <person name="Jarett J.K."/>
            <person name="Geller-Mcgrath D.E."/>
            <person name="Sieber C.M."/>
            <person name="Emerson J.B."/>
            <person name="Anantharaman K."/>
            <person name="Thomas B.C."/>
            <person name="Malmstrom R."/>
            <person name="Stieglmeier M."/>
            <person name="Klingl A."/>
            <person name="Woyke T."/>
            <person name="Ryan C.M."/>
            <person name="Banfield J.F."/>
        </authorList>
    </citation>
    <scope>NUCLEOTIDE SEQUENCE [LARGE SCALE GENOMIC DNA]</scope>
    <source>
        <strain evidence="6">CG17_big_fil_post_rev_8_21_14_2_50_48_46</strain>
    </source>
</reference>
<feature type="domain" description="Flagellin N-terminal" evidence="4">
    <location>
        <begin position="4"/>
        <end position="140"/>
    </location>
</feature>
<dbReference type="InterPro" id="IPR013384">
    <property type="entry name" value="Flagell_FlgL"/>
</dbReference>
<dbReference type="GO" id="GO:0009424">
    <property type="term" value="C:bacterial-type flagellum hook"/>
    <property type="evidence" value="ECO:0007669"/>
    <property type="project" value="InterPro"/>
</dbReference>
<dbReference type="EMBL" id="PFFQ01000037">
    <property type="protein sequence ID" value="PIW16692.1"/>
    <property type="molecule type" value="Genomic_DNA"/>
</dbReference>
<dbReference type="Gene3D" id="1.20.1330.10">
    <property type="entry name" value="f41 fragment of flagellin, N-terminal domain"/>
    <property type="match status" value="1"/>
</dbReference>
<evidence type="ECO:0000256" key="1">
    <source>
        <dbReference type="ARBA" id="ARBA00004365"/>
    </source>
</evidence>
<keyword evidence="6" id="KW-0282">Flagellum</keyword>
<dbReference type="GO" id="GO:0071973">
    <property type="term" value="P:bacterial-type flagellum-dependent cell motility"/>
    <property type="evidence" value="ECO:0007669"/>
    <property type="project" value="InterPro"/>
</dbReference>
<keyword evidence="3" id="KW-0975">Bacterial flagellum</keyword>
<dbReference type="Pfam" id="PF00669">
    <property type="entry name" value="Flagellin_N"/>
    <property type="match status" value="1"/>
</dbReference>
<evidence type="ECO:0000313" key="7">
    <source>
        <dbReference type="Proteomes" id="UP000231019"/>
    </source>
</evidence>
<dbReference type="InterPro" id="IPR001492">
    <property type="entry name" value="Flagellin"/>
</dbReference>
<organism evidence="6 7">
    <name type="scientific">bacterium (Candidatus Blackallbacteria) CG17_big_fil_post_rev_8_21_14_2_50_48_46</name>
    <dbReference type="NCBI Taxonomy" id="2014261"/>
    <lineage>
        <taxon>Bacteria</taxon>
        <taxon>Candidatus Blackallbacteria</taxon>
    </lineage>
</organism>
<protein>
    <submittedName>
        <fullName evidence="6">Flagellar hook-associated protein 3</fullName>
    </submittedName>
</protein>
<dbReference type="SUPFAM" id="SSF64518">
    <property type="entry name" value="Phase 1 flagellin"/>
    <property type="match status" value="2"/>
</dbReference>
<keyword evidence="6" id="KW-0969">Cilium</keyword>
<feature type="domain" description="Flagellin C-terminal" evidence="5">
    <location>
        <begin position="763"/>
        <end position="845"/>
    </location>
</feature>
<dbReference type="Pfam" id="PF00700">
    <property type="entry name" value="Flagellin_C"/>
    <property type="match status" value="1"/>
</dbReference>
<comment type="caution">
    <text evidence="6">The sequence shown here is derived from an EMBL/GenBank/DDBJ whole genome shotgun (WGS) entry which is preliminary data.</text>
</comment>
<dbReference type="AlphaFoldDB" id="A0A2M7G476"/>
<dbReference type="InterPro" id="IPR010810">
    <property type="entry name" value="Flagellin_hook_IN_motif"/>
</dbReference>
<dbReference type="PANTHER" id="PTHR42792">
    <property type="entry name" value="FLAGELLIN"/>
    <property type="match status" value="1"/>
</dbReference>
<evidence type="ECO:0000256" key="3">
    <source>
        <dbReference type="ARBA" id="ARBA00023143"/>
    </source>
</evidence>
<keyword evidence="6" id="KW-0966">Cell projection</keyword>
<evidence type="ECO:0000256" key="2">
    <source>
        <dbReference type="ARBA" id="ARBA00005709"/>
    </source>
</evidence>
<dbReference type="Pfam" id="PF07196">
    <property type="entry name" value="Flagellin_IN"/>
    <property type="match status" value="1"/>
</dbReference>